<reference evidence="2 5" key="2">
    <citation type="submission" date="2017-09" db="EMBL/GenBank/DDBJ databases">
        <title>Extensive intraspecific genome diversity in a model arbuscular mycorrhizal fungus.</title>
        <authorList>
            <person name="Chen E.C."/>
            <person name="Morin E."/>
            <person name="Beaudet D."/>
            <person name="Noel J."/>
            <person name="Ndikumana S."/>
            <person name="Charron P."/>
            <person name="St-Onge C."/>
            <person name="Giorgi J."/>
            <person name="Grigoriev I.V."/>
            <person name="Roux C."/>
            <person name="Martin F.M."/>
            <person name="Corradi N."/>
        </authorList>
    </citation>
    <scope>NUCLEOTIDE SEQUENCE [LARGE SCALE GENOMIC DNA]</scope>
    <source>
        <strain evidence="2 5">A5</strain>
    </source>
</reference>
<dbReference type="Proteomes" id="UP000232722">
    <property type="component" value="Unassembled WGS sequence"/>
</dbReference>
<dbReference type="Proteomes" id="UP000232688">
    <property type="component" value="Unassembled WGS sequence"/>
</dbReference>
<dbReference type="OrthoDB" id="2304341at2759"/>
<dbReference type="VEuPathDB" id="FungiDB:FUN_015117"/>
<proteinExistence type="predicted"/>
<dbReference type="AlphaFoldDB" id="A0A2I1F152"/>
<comment type="caution">
    <text evidence="3">The sequence shown here is derived from an EMBL/GenBank/DDBJ whole genome shotgun (WGS) entry which is preliminary data.</text>
</comment>
<reference evidence="2 5" key="1">
    <citation type="submission" date="2016-04" db="EMBL/GenBank/DDBJ databases">
        <title>Genome analyses suggest a sexual origin of heterokaryosis in a supposedly ancient asexual fungus.</title>
        <authorList>
            <person name="Ropars J."/>
            <person name="Sedzielewska K."/>
            <person name="Noel J."/>
            <person name="Charron P."/>
            <person name="Farinelli L."/>
            <person name="Marton T."/>
            <person name="Kruger M."/>
            <person name="Pelin A."/>
            <person name="Brachmann A."/>
            <person name="Corradi N."/>
        </authorList>
    </citation>
    <scope>NUCLEOTIDE SEQUENCE [LARGE SCALE GENOMIC DNA]</scope>
    <source>
        <strain evidence="2 5">A5</strain>
    </source>
</reference>
<evidence type="ECO:0000313" key="4">
    <source>
        <dbReference type="Proteomes" id="UP000232688"/>
    </source>
</evidence>
<dbReference type="EMBL" id="CAGKOT010000033">
    <property type="protein sequence ID" value="CAB5374766.1"/>
    <property type="molecule type" value="Genomic_DNA"/>
</dbReference>
<dbReference type="EMBL" id="LLXJ01000810">
    <property type="protein sequence ID" value="PKC06018.1"/>
    <property type="molecule type" value="Genomic_DNA"/>
</dbReference>
<organism evidence="3 4">
    <name type="scientific">Rhizophagus irregularis</name>
    <dbReference type="NCBI Taxonomy" id="588596"/>
    <lineage>
        <taxon>Eukaryota</taxon>
        <taxon>Fungi</taxon>
        <taxon>Fungi incertae sedis</taxon>
        <taxon>Mucoromycota</taxon>
        <taxon>Glomeromycotina</taxon>
        <taxon>Glomeromycetes</taxon>
        <taxon>Glomerales</taxon>
        <taxon>Glomeraceae</taxon>
        <taxon>Rhizophagus</taxon>
    </lineage>
</organism>
<dbReference type="VEuPathDB" id="FungiDB:RhiirFUN_010899"/>
<dbReference type="EMBL" id="LLXH01000915">
    <property type="protein sequence ID" value="PKC61959.1"/>
    <property type="molecule type" value="Genomic_DNA"/>
</dbReference>
<accession>A0A2I1F152</accession>
<gene>
    <name evidence="1" type="ORF">CHRIB12_LOCUS14603</name>
    <name evidence="3" type="ORF">RhiirA1_444169</name>
    <name evidence="2" type="ORF">RhiirA5_501684</name>
</gene>
<evidence type="ECO:0000313" key="5">
    <source>
        <dbReference type="Proteomes" id="UP000232722"/>
    </source>
</evidence>
<protein>
    <submittedName>
        <fullName evidence="3">Uncharacterized protein</fullName>
    </submittedName>
</protein>
<sequence>MNYNNLSGNPQLPTYYVDALPTCNTCNGCVTTPYSTGQRHQFMGANRPSRTLKYVLKNVYILSPVEISNTNDVIPEQYVHTPTCNNSQLYMYNPQYFDQVNQQTFQNPPQDIRTSSFPQRNYLKTFDCTPISSSIASNSMMTNINYNMANAPNVPVSQLCTPITPYDAQYTVTDQQNLQNFQNPSHYVGNT</sequence>
<dbReference type="VEuPathDB" id="FungiDB:RhiirA1_444169"/>
<evidence type="ECO:0000313" key="2">
    <source>
        <dbReference type="EMBL" id="PKC06018.1"/>
    </source>
</evidence>
<name>A0A2I1F152_9GLOM</name>
<reference evidence="1" key="5">
    <citation type="submission" date="2020-05" db="EMBL/GenBank/DDBJ databases">
        <authorList>
            <person name="Rincon C."/>
            <person name="Sanders R I."/>
            <person name="Robbins C."/>
            <person name="Chaturvedi A."/>
        </authorList>
    </citation>
    <scope>NUCLEOTIDE SEQUENCE</scope>
    <source>
        <strain evidence="1">CHB12</strain>
    </source>
</reference>
<evidence type="ECO:0000313" key="3">
    <source>
        <dbReference type="EMBL" id="PKC61959.1"/>
    </source>
</evidence>
<evidence type="ECO:0000313" key="1">
    <source>
        <dbReference type="EMBL" id="CAB5374766.1"/>
    </source>
</evidence>
<reference evidence="3 4" key="3">
    <citation type="submission" date="2017-10" db="EMBL/GenBank/DDBJ databases">
        <title>Extensive intraspecific genome diversity in a model arbuscular mycorrhizal fungus.</title>
        <authorList>
            <person name="Chen E.C.H."/>
            <person name="Morin E."/>
            <person name="Baudet D."/>
            <person name="Noel J."/>
            <person name="Ndikumana S."/>
            <person name="Charron P."/>
            <person name="St-Onge C."/>
            <person name="Giorgi J."/>
            <person name="Grigoriev I.V."/>
            <person name="Roux C."/>
            <person name="Martin F.M."/>
            <person name="Corradi N."/>
        </authorList>
    </citation>
    <scope>NUCLEOTIDE SEQUENCE [LARGE SCALE GENOMIC DNA]</scope>
    <source>
        <strain evidence="3 4">A1</strain>
    </source>
</reference>
<dbReference type="Proteomes" id="UP000684084">
    <property type="component" value="Unassembled WGS sequence"/>
</dbReference>
<reference evidence="3 4" key="4">
    <citation type="submission" date="2017-10" db="EMBL/GenBank/DDBJ databases">
        <title>Genome analyses suggest a sexual origin of heterokaryosis in a supposedly ancient asexual fungus.</title>
        <authorList>
            <person name="Corradi N."/>
            <person name="Sedzielewska K."/>
            <person name="Noel J."/>
            <person name="Charron P."/>
            <person name="Farinelli L."/>
            <person name="Marton T."/>
            <person name="Kruger M."/>
            <person name="Pelin A."/>
            <person name="Brachmann A."/>
            <person name="Corradi N."/>
        </authorList>
    </citation>
    <scope>NUCLEOTIDE SEQUENCE [LARGE SCALE GENOMIC DNA]</scope>
    <source>
        <strain evidence="3 4">A1</strain>
    </source>
</reference>